<sequence>RMTSEASQKSTLRAKNLINESLVRAVLSYDMGQGIQLSSWSVEDFIKKGDSYASVVTSIRVGYQRGGGAIREVSYIAKLSPGSTLEFFTNNINNMFRKEGMFYLNIVPQLNNILRSVGQTALRAPRCLYADYTLGNEVLILEDLRSQGFRTFDRRKPMDIYHTNLVMKELGRLHASSLLLNMSSERHILELYPLLSDLWMDNSNPERVSWKSMMSGGLHNAIQLVKNVEGYEVVADWLETLQPHMLDIMVNQLELTDDQTAVLCHGDAWAGNMMFRYDHQGLPVDVKLVDWQCCRWAPLASELNYFMCTSLTGTLR</sequence>
<name>A0AAV2PUU8_MEGNR</name>
<dbReference type="PANTHER" id="PTHR11012">
    <property type="entry name" value="PROTEIN KINASE-LIKE DOMAIN-CONTAINING"/>
    <property type="match status" value="1"/>
</dbReference>
<accession>A0AAV2PUU8</accession>
<dbReference type="Gene3D" id="3.90.1200.10">
    <property type="match status" value="1"/>
</dbReference>
<dbReference type="Proteomes" id="UP001497623">
    <property type="component" value="Unassembled WGS sequence"/>
</dbReference>
<evidence type="ECO:0000313" key="3">
    <source>
        <dbReference type="Proteomes" id="UP001497623"/>
    </source>
</evidence>
<dbReference type="InterPro" id="IPR011009">
    <property type="entry name" value="Kinase-like_dom_sf"/>
</dbReference>
<organism evidence="2 3">
    <name type="scientific">Meganyctiphanes norvegica</name>
    <name type="common">Northern krill</name>
    <name type="synonym">Thysanopoda norvegica</name>
    <dbReference type="NCBI Taxonomy" id="48144"/>
    <lineage>
        <taxon>Eukaryota</taxon>
        <taxon>Metazoa</taxon>
        <taxon>Ecdysozoa</taxon>
        <taxon>Arthropoda</taxon>
        <taxon>Crustacea</taxon>
        <taxon>Multicrustacea</taxon>
        <taxon>Malacostraca</taxon>
        <taxon>Eumalacostraca</taxon>
        <taxon>Eucarida</taxon>
        <taxon>Euphausiacea</taxon>
        <taxon>Euphausiidae</taxon>
        <taxon>Meganyctiphanes</taxon>
    </lineage>
</organism>
<evidence type="ECO:0000313" key="2">
    <source>
        <dbReference type="EMBL" id="CAL4064816.1"/>
    </source>
</evidence>
<reference evidence="2 3" key="1">
    <citation type="submission" date="2024-05" db="EMBL/GenBank/DDBJ databases">
        <authorList>
            <person name="Wallberg A."/>
        </authorList>
    </citation>
    <scope>NUCLEOTIDE SEQUENCE [LARGE SCALE GENOMIC DNA]</scope>
</reference>
<dbReference type="SUPFAM" id="SSF56112">
    <property type="entry name" value="Protein kinase-like (PK-like)"/>
    <property type="match status" value="1"/>
</dbReference>
<dbReference type="InterPro" id="IPR004119">
    <property type="entry name" value="EcKL"/>
</dbReference>
<dbReference type="AlphaFoldDB" id="A0AAV2PUU8"/>
<evidence type="ECO:0000259" key="1">
    <source>
        <dbReference type="SMART" id="SM00587"/>
    </source>
</evidence>
<dbReference type="SMART" id="SM00587">
    <property type="entry name" value="CHK"/>
    <property type="match status" value="1"/>
</dbReference>
<gene>
    <name evidence="2" type="ORF">MNOR_LOCUS4274</name>
</gene>
<protein>
    <recommendedName>
        <fullName evidence="1">CHK kinase-like domain-containing protein</fullName>
    </recommendedName>
</protein>
<feature type="domain" description="CHK kinase-like" evidence="1">
    <location>
        <begin position="139"/>
        <end position="316"/>
    </location>
</feature>
<dbReference type="InterPro" id="IPR015897">
    <property type="entry name" value="CHK_kinase-like"/>
</dbReference>
<proteinExistence type="predicted"/>
<comment type="caution">
    <text evidence="2">The sequence shown here is derived from an EMBL/GenBank/DDBJ whole genome shotgun (WGS) entry which is preliminary data.</text>
</comment>
<feature type="non-terminal residue" evidence="2">
    <location>
        <position position="1"/>
    </location>
</feature>
<keyword evidence="3" id="KW-1185">Reference proteome</keyword>
<dbReference type="PANTHER" id="PTHR11012:SF30">
    <property type="entry name" value="PROTEIN KINASE-LIKE DOMAIN-CONTAINING"/>
    <property type="match status" value="1"/>
</dbReference>
<dbReference type="Pfam" id="PF02958">
    <property type="entry name" value="EcKL"/>
    <property type="match status" value="1"/>
</dbReference>
<dbReference type="EMBL" id="CAXKWB010001552">
    <property type="protein sequence ID" value="CAL4064816.1"/>
    <property type="molecule type" value="Genomic_DNA"/>
</dbReference>